<protein>
    <recommendedName>
        <fullName evidence="7 8">Large ribosomal subunit protein uL5</fullName>
    </recommendedName>
</protein>
<dbReference type="HAMAP" id="MF_01333_B">
    <property type="entry name" value="Ribosomal_uL5_B"/>
    <property type="match status" value="1"/>
</dbReference>
<evidence type="ECO:0000256" key="1">
    <source>
        <dbReference type="ARBA" id="ARBA00008553"/>
    </source>
</evidence>
<feature type="domain" description="Large ribosomal subunit protein uL5 C-terminal" evidence="11">
    <location>
        <begin position="84"/>
        <end position="177"/>
    </location>
</feature>
<dbReference type="InterPro" id="IPR031309">
    <property type="entry name" value="Ribosomal_uL5_C"/>
</dbReference>
<dbReference type="OrthoDB" id="9806626at2"/>
<dbReference type="Pfam" id="PF00673">
    <property type="entry name" value="Ribosomal_L5_C"/>
    <property type="match status" value="1"/>
</dbReference>
<comment type="subunit">
    <text evidence="8">Part of the 50S ribosomal subunit; part of the 5S rRNA/L5/L18/L25 subcomplex. Contacts the 5S rRNA and the P site tRNA. Forms a bridge to the 30S subunit in the 70S ribosome.</text>
</comment>
<evidence type="ECO:0000313" key="12">
    <source>
        <dbReference type="EMBL" id="STY59921.1"/>
    </source>
</evidence>
<dbReference type="Proteomes" id="UP000254802">
    <property type="component" value="Unassembled WGS sequence"/>
</dbReference>
<dbReference type="GO" id="GO:0003735">
    <property type="term" value="F:structural constituent of ribosome"/>
    <property type="evidence" value="ECO:0007669"/>
    <property type="project" value="InterPro"/>
</dbReference>
<evidence type="ECO:0000313" key="17">
    <source>
        <dbReference type="Proteomes" id="UP000254802"/>
    </source>
</evidence>
<dbReference type="InterPro" id="IPR020930">
    <property type="entry name" value="Ribosomal_uL5_bac-type"/>
</dbReference>
<evidence type="ECO:0000313" key="16">
    <source>
        <dbReference type="Proteomes" id="UP000254031"/>
    </source>
</evidence>
<evidence type="ECO:0000256" key="7">
    <source>
        <dbReference type="ARBA" id="ARBA00035245"/>
    </source>
</evidence>
<name>A0A249A2Y5_MANHA</name>
<evidence type="ECO:0000313" key="18">
    <source>
        <dbReference type="Proteomes" id="UP000315164"/>
    </source>
</evidence>
<dbReference type="Proteomes" id="UP000318394">
    <property type="component" value="Unassembled WGS sequence"/>
</dbReference>
<dbReference type="GO" id="GO:0019843">
    <property type="term" value="F:rRNA binding"/>
    <property type="evidence" value="ECO:0007669"/>
    <property type="project" value="UniProtKB-UniRule"/>
</dbReference>
<organism evidence="15 18">
    <name type="scientific">Mannheimia haemolytica</name>
    <name type="common">Pasteurella haemolytica</name>
    <dbReference type="NCBI Taxonomy" id="75985"/>
    <lineage>
        <taxon>Bacteria</taxon>
        <taxon>Pseudomonadati</taxon>
        <taxon>Pseudomonadota</taxon>
        <taxon>Gammaproteobacteria</taxon>
        <taxon>Pasteurellales</taxon>
        <taxon>Pasteurellaceae</taxon>
        <taxon>Mannheimia</taxon>
    </lineage>
</organism>
<dbReference type="GeneID" id="67370261"/>
<evidence type="ECO:0000259" key="10">
    <source>
        <dbReference type="Pfam" id="PF00281"/>
    </source>
</evidence>
<comment type="function">
    <text evidence="8">This is 1 of the proteins that bind and probably mediate the attachment of the 5S RNA into the large ribosomal subunit, where it forms part of the central protuberance. In the 70S ribosome it contacts protein S13 of the 30S subunit (bridge B1b), connecting the 2 subunits; this bridge is implicated in subunit movement. Contacts the P site tRNA; the 5S rRNA and some of its associated proteins might help stabilize positioning of ribosome-bound tRNAs.</text>
</comment>
<dbReference type="EMBL" id="UGPL01000006">
    <property type="protein sequence ID" value="STY66195.1"/>
    <property type="molecule type" value="Genomic_DNA"/>
</dbReference>
<keyword evidence="4 8" id="KW-0694">RNA-binding</keyword>
<evidence type="ECO:0000313" key="15">
    <source>
        <dbReference type="EMBL" id="TRB74651.1"/>
    </source>
</evidence>
<dbReference type="InterPro" id="IPR020929">
    <property type="entry name" value="Ribosomal_uL5_CS"/>
</dbReference>
<dbReference type="GO" id="GO:0005840">
    <property type="term" value="C:ribosome"/>
    <property type="evidence" value="ECO:0007669"/>
    <property type="project" value="UniProtKB-KW"/>
</dbReference>
<evidence type="ECO:0000256" key="2">
    <source>
        <dbReference type="ARBA" id="ARBA00022555"/>
    </source>
</evidence>
<evidence type="ECO:0000256" key="9">
    <source>
        <dbReference type="RuleBase" id="RU003930"/>
    </source>
</evidence>
<dbReference type="AlphaFoldDB" id="A0A249A2Y5"/>
<keyword evidence="5 8" id="KW-0689">Ribosomal protein</keyword>
<keyword evidence="6 8" id="KW-0687">Ribonucleoprotein</keyword>
<dbReference type="GO" id="GO:0000049">
    <property type="term" value="F:tRNA binding"/>
    <property type="evidence" value="ECO:0007669"/>
    <property type="project" value="UniProtKB-UniRule"/>
</dbReference>
<keyword evidence="2 8" id="KW-0820">tRNA-binding</keyword>
<evidence type="ECO:0000313" key="13">
    <source>
        <dbReference type="EMBL" id="STY66195.1"/>
    </source>
</evidence>
<dbReference type="GO" id="GO:1990904">
    <property type="term" value="C:ribonucleoprotein complex"/>
    <property type="evidence" value="ECO:0007669"/>
    <property type="project" value="UniProtKB-KW"/>
</dbReference>
<reference evidence="16 17" key="1">
    <citation type="submission" date="2018-06" db="EMBL/GenBank/DDBJ databases">
        <authorList>
            <consortium name="Pathogen Informatics"/>
            <person name="Doyle S."/>
        </authorList>
    </citation>
    <scope>NUCLEOTIDE SEQUENCE [LARGE SCALE GENOMIC DNA]</scope>
    <source>
        <strain evidence="12 17">NCTC10638</strain>
        <strain evidence="13 16">NCTC9380</strain>
    </source>
</reference>
<dbReference type="KEGG" id="mhaq:WC39_13035"/>
<accession>A0A249A2Y5</accession>
<comment type="similarity">
    <text evidence="1 8 9">Belongs to the universal ribosomal protein uL5 family.</text>
</comment>
<dbReference type="InterPro" id="IPR002132">
    <property type="entry name" value="Ribosomal_uL5"/>
</dbReference>
<dbReference type="PANTHER" id="PTHR11994">
    <property type="entry name" value="60S RIBOSOMAL PROTEIN L11-RELATED"/>
    <property type="match status" value="1"/>
</dbReference>
<dbReference type="RefSeq" id="WP_006250027.1">
    <property type="nucleotide sequence ID" value="NZ_CP011098.1"/>
</dbReference>
<feature type="domain" description="Large ribosomal subunit protein uL5 N-terminal" evidence="10">
    <location>
        <begin position="24"/>
        <end position="80"/>
    </location>
</feature>
<dbReference type="EMBL" id="UGPN01000002">
    <property type="protein sequence ID" value="STY59921.1"/>
    <property type="molecule type" value="Genomic_DNA"/>
</dbReference>
<proteinExistence type="inferred from homology"/>
<dbReference type="Proteomes" id="UP000315164">
    <property type="component" value="Unassembled WGS sequence"/>
</dbReference>
<dbReference type="PROSITE" id="PS00358">
    <property type="entry name" value="RIBOSOMAL_L5"/>
    <property type="match status" value="1"/>
</dbReference>
<dbReference type="GO" id="GO:0006412">
    <property type="term" value="P:translation"/>
    <property type="evidence" value="ECO:0007669"/>
    <property type="project" value="UniProtKB-UniRule"/>
</dbReference>
<keyword evidence="19" id="KW-1185">Reference proteome</keyword>
<gene>
    <name evidence="8 15" type="primary">rplE</name>
    <name evidence="15" type="ORF">FEA53_07565</name>
    <name evidence="14" type="ORF">FEB89_07120</name>
    <name evidence="12" type="ORF">NCTC10638_01112</name>
    <name evidence="13" type="ORF">NCTC9380_01478</name>
</gene>
<dbReference type="Gene3D" id="3.30.1440.10">
    <property type="match status" value="1"/>
</dbReference>
<evidence type="ECO:0000256" key="6">
    <source>
        <dbReference type="ARBA" id="ARBA00023274"/>
    </source>
</evidence>
<dbReference type="SUPFAM" id="SSF55282">
    <property type="entry name" value="RL5-like"/>
    <property type="match status" value="1"/>
</dbReference>
<keyword evidence="3 8" id="KW-0699">rRNA-binding</keyword>
<dbReference type="KEGG" id="mhay:VK67_13040"/>
<evidence type="ECO:0000259" key="11">
    <source>
        <dbReference type="Pfam" id="PF00673"/>
    </source>
</evidence>
<dbReference type="PIRSF" id="PIRSF002161">
    <property type="entry name" value="Ribosomal_L5"/>
    <property type="match status" value="1"/>
</dbReference>
<dbReference type="STRING" id="75985.WC39_13035"/>
<dbReference type="EMBL" id="VAJB01000012">
    <property type="protein sequence ID" value="TRB74651.1"/>
    <property type="molecule type" value="Genomic_DNA"/>
</dbReference>
<reference evidence="18 19" key="2">
    <citation type="journal article" date="2019" name="Vet. Microbiol.">
        <title>Genetic characterization of susceptible and multi-drug resistant Mannheimia haemolytica isolated from high-risk stocker calves prior to and after antimicrobial metaphylaxis.</title>
        <authorList>
            <person name="Snyder E.R."/>
            <person name="Alvarez-Narvaez S."/>
            <person name="Credille B.C."/>
        </authorList>
    </citation>
    <scope>NUCLEOTIDE SEQUENCE [LARGE SCALE GENOMIC DNA]</scope>
    <source>
        <strain evidence="15 18">UGA-R5-128-1</strain>
        <strain evidence="14 19">UGA-R7-163-1</strain>
    </source>
</reference>
<evidence type="ECO:0000313" key="14">
    <source>
        <dbReference type="EMBL" id="TRB37711.1"/>
    </source>
</evidence>
<dbReference type="FunFam" id="3.30.1440.10:FF:000001">
    <property type="entry name" value="50S ribosomal protein L5"/>
    <property type="match status" value="1"/>
</dbReference>
<dbReference type="InterPro" id="IPR031310">
    <property type="entry name" value="Ribosomal_uL5_N"/>
</dbReference>
<evidence type="ECO:0000256" key="5">
    <source>
        <dbReference type="ARBA" id="ARBA00022980"/>
    </source>
</evidence>
<evidence type="ECO:0000256" key="4">
    <source>
        <dbReference type="ARBA" id="ARBA00022884"/>
    </source>
</evidence>
<evidence type="ECO:0000313" key="19">
    <source>
        <dbReference type="Proteomes" id="UP000318394"/>
    </source>
</evidence>
<dbReference type="InterPro" id="IPR022803">
    <property type="entry name" value="Ribosomal_uL5_dom_sf"/>
</dbReference>
<evidence type="ECO:0000256" key="8">
    <source>
        <dbReference type="HAMAP-Rule" id="MF_01333"/>
    </source>
</evidence>
<dbReference type="NCBIfam" id="NF000585">
    <property type="entry name" value="PRK00010.1"/>
    <property type="match status" value="1"/>
</dbReference>
<dbReference type="Proteomes" id="UP000254031">
    <property type="component" value="Unassembled WGS sequence"/>
</dbReference>
<evidence type="ECO:0000256" key="3">
    <source>
        <dbReference type="ARBA" id="ARBA00022730"/>
    </source>
</evidence>
<dbReference type="Pfam" id="PF00281">
    <property type="entry name" value="Ribosomal_L5"/>
    <property type="match status" value="1"/>
</dbReference>
<sequence length="179" mass="20283">MAKLHDYYRDTVVNELKAKFNYSSVMQVPRIEKITLNMGVGEALTDKKLLDNAVADLAAISGQKPLVTKARKSVAGFKIRQGYPIGCKVTLRGERMWEFFERLITIAVPRIRDFRGLNAKSFDGRGNYSMGVREQIIFPEIDYDKVDRVRGLDITITTSAKTDEEGQALLAAFNFPFRK</sequence>
<dbReference type="EMBL" id="VAJI01000011">
    <property type="protein sequence ID" value="TRB37711.1"/>
    <property type="molecule type" value="Genomic_DNA"/>
</dbReference>